<evidence type="ECO:0000313" key="3">
    <source>
        <dbReference type="Proteomes" id="UP000230233"/>
    </source>
</evidence>
<sequence>MLFFSGKNFFEKMNQANSMTCQDMGNIYEDVKRWTNILKNLPGKTRKIDAAFLELSKSKASIEMFEDVKIEEVLEKSYSQKIEFQYQINILKRKIETLRNPKVPKIQKEDVYDPEHPSIEIQKTLTTSNPESKKKNLYLERSKMMRQNSGIFDNENQENEEYDPENPGIWENNENYDYSRNIKTTTSSESSGISKNCSRCRRALHQKYLLI</sequence>
<reference evidence="3" key="1">
    <citation type="submission" date="2017-10" db="EMBL/GenBank/DDBJ databases">
        <title>Rapid genome shrinkage in a self-fertile nematode reveals novel sperm competition proteins.</title>
        <authorList>
            <person name="Yin D."/>
            <person name="Schwarz E.M."/>
            <person name="Thomas C.G."/>
            <person name="Felde R.L."/>
            <person name="Korf I.F."/>
            <person name="Cutter A.D."/>
            <person name="Schartner C.M."/>
            <person name="Ralston E.J."/>
            <person name="Meyer B.J."/>
            <person name="Haag E.S."/>
        </authorList>
    </citation>
    <scope>NUCLEOTIDE SEQUENCE [LARGE SCALE GENOMIC DNA]</scope>
    <source>
        <strain evidence="3">JU1422</strain>
    </source>
</reference>
<dbReference type="Proteomes" id="UP000230233">
    <property type="component" value="Chromosome II"/>
</dbReference>
<comment type="caution">
    <text evidence="2">The sequence shown here is derived from an EMBL/GenBank/DDBJ whole genome shotgun (WGS) entry which is preliminary data.</text>
</comment>
<feature type="compositionally biased region" description="Acidic residues" evidence="1">
    <location>
        <begin position="155"/>
        <end position="164"/>
    </location>
</feature>
<evidence type="ECO:0000313" key="2">
    <source>
        <dbReference type="EMBL" id="PIC43596.1"/>
    </source>
</evidence>
<accession>A0A2G5UWG1</accession>
<dbReference type="EMBL" id="PDUG01000002">
    <property type="protein sequence ID" value="PIC43596.1"/>
    <property type="molecule type" value="Genomic_DNA"/>
</dbReference>
<feature type="region of interest" description="Disordered" evidence="1">
    <location>
        <begin position="155"/>
        <end position="174"/>
    </location>
</feature>
<name>A0A2G5UWG1_9PELO</name>
<protein>
    <submittedName>
        <fullName evidence="2">Uncharacterized protein</fullName>
    </submittedName>
</protein>
<dbReference type="AlphaFoldDB" id="A0A2G5UWG1"/>
<gene>
    <name evidence="2" type="primary">Cnig_chr_II.g4273</name>
    <name evidence="2" type="ORF">B9Z55_004273</name>
</gene>
<keyword evidence="3" id="KW-1185">Reference proteome</keyword>
<proteinExistence type="predicted"/>
<organism evidence="2 3">
    <name type="scientific">Caenorhabditis nigoni</name>
    <dbReference type="NCBI Taxonomy" id="1611254"/>
    <lineage>
        <taxon>Eukaryota</taxon>
        <taxon>Metazoa</taxon>
        <taxon>Ecdysozoa</taxon>
        <taxon>Nematoda</taxon>
        <taxon>Chromadorea</taxon>
        <taxon>Rhabditida</taxon>
        <taxon>Rhabditina</taxon>
        <taxon>Rhabditomorpha</taxon>
        <taxon>Rhabditoidea</taxon>
        <taxon>Rhabditidae</taxon>
        <taxon>Peloderinae</taxon>
        <taxon>Caenorhabditis</taxon>
    </lineage>
</organism>
<evidence type="ECO:0000256" key="1">
    <source>
        <dbReference type="SAM" id="MobiDB-lite"/>
    </source>
</evidence>